<gene>
    <name evidence="1" type="primary">PLEKHG4B</name>
</gene>
<name>A0A1A8PE78_9TELE</name>
<reference evidence="1" key="1">
    <citation type="submission" date="2016-05" db="EMBL/GenBank/DDBJ databases">
        <authorList>
            <person name="Lavstsen T."/>
            <person name="Jespersen J.S."/>
        </authorList>
    </citation>
    <scope>NUCLEOTIDE SEQUENCE</scope>
    <source>
        <tissue evidence="1">Brain</tissue>
    </source>
</reference>
<protein>
    <submittedName>
        <fullName evidence="1">Pleckstrin homology domain containing, family G (With RhoGef domain) member 4B</fullName>
    </submittedName>
</protein>
<accession>A0A1A8PE78</accession>
<feature type="non-terminal residue" evidence="1">
    <location>
        <position position="1"/>
    </location>
</feature>
<organism evidence="1">
    <name type="scientific">Nothobranchius rachovii</name>
    <name type="common">bluefin notho</name>
    <dbReference type="NCBI Taxonomy" id="451742"/>
    <lineage>
        <taxon>Eukaryota</taxon>
        <taxon>Metazoa</taxon>
        <taxon>Chordata</taxon>
        <taxon>Craniata</taxon>
        <taxon>Vertebrata</taxon>
        <taxon>Euteleostomi</taxon>
        <taxon>Actinopterygii</taxon>
        <taxon>Neopterygii</taxon>
        <taxon>Teleostei</taxon>
        <taxon>Neoteleostei</taxon>
        <taxon>Acanthomorphata</taxon>
        <taxon>Ovalentaria</taxon>
        <taxon>Atherinomorphae</taxon>
        <taxon>Cyprinodontiformes</taxon>
        <taxon>Nothobranchiidae</taxon>
        <taxon>Nothobranchius</taxon>
    </lineage>
</organism>
<evidence type="ECO:0000313" key="1">
    <source>
        <dbReference type="EMBL" id="SBR79543.1"/>
    </source>
</evidence>
<dbReference type="EMBL" id="HAEI01002243">
    <property type="protein sequence ID" value="SBR79543.1"/>
    <property type="molecule type" value="Transcribed_RNA"/>
</dbReference>
<dbReference type="AlphaFoldDB" id="A0A1A8PE78"/>
<proteinExistence type="predicted"/>
<sequence>PLVELSDGADRSWSSRTGLTAHGALGLVERPDRRYTAAQFPT</sequence>
<reference evidence="1" key="2">
    <citation type="submission" date="2016-06" db="EMBL/GenBank/DDBJ databases">
        <title>The genome of a short-lived fish provides insights into sex chromosome evolution and the genetic control of aging.</title>
        <authorList>
            <person name="Reichwald K."/>
            <person name="Felder M."/>
            <person name="Petzold A."/>
            <person name="Koch P."/>
            <person name="Groth M."/>
            <person name="Platzer M."/>
        </authorList>
    </citation>
    <scope>NUCLEOTIDE SEQUENCE</scope>
    <source>
        <tissue evidence="1">Brain</tissue>
    </source>
</reference>
<feature type="non-terminal residue" evidence="1">
    <location>
        <position position="42"/>
    </location>
</feature>